<dbReference type="Proteomes" id="UP001501074">
    <property type="component" value="Unassembled WGS sequence"/>
</dbReference>
<gene>
    <name evidence="2" type="ORF">GCM10022223_19010</name>
</gene>
<proteinExistence type="predicted"/>
<dbReference type="EMBL" id="BAAAZO010000003">
    <property type="protein sequence ID" value="GAA3603563.1"/>
    <property type="molecule type" value="Genomic_DNA"/>
</dbReference>
<evidence type="ECO:0000313" key="2">
    <source>
        <dbReference type="EMBL" id="GAA3603563.1"/>
    </source>
</evidence>
<accession>A0ABP6ZAB6</accession>
<feature type="transmembrane region" description="Helical" evidence="1">
    <location>
        <begin position="29"/>
        <end position="49"/>
    </location>
</feature>
<comment type="caution">
    <text evidence="2">The sequence shown here is derived from an EMBL/GenBank/DDBJ whole genome shotgun (WGS) entry which is preliminary data.</text>
</comment>
<name>A0ABP6ZAB6_9ACTN</name>
<sequence length="96" mass="9972">MSALSAERRAHEAATFTRSLSGRVGRQAAIGYLVLLIVTPGATAIVHWASKERDADSSDPVSRVVEVRCSGGHLVAGIDTGRADGALLAKSLPESC</sequence>
<dbReference type="RefSeq" id="WP_231487219.1">
    <property type="nucleotide sequence ID" value="NZ_BAAAZO010000003.1"/>
</dbReference>
<keyword evidence="1" id="KW-0812">Transmembrane</keyword>
<evidence type="ECO:0000256" key="1">
    <source>
        <dbReference type="SAM" id="Phobius"/>
    </source>
</evidence>
<keyword evidence="1" id="KW-0472">Membrane</keyword>
<evidence type="ECO:0000313" key="3">
    <source>
        <dbReference type="Proteomes" id="UP001501074"/>
    </source>
</evidence>
<keyword evidence="1" id="KW-1133">Transmembrane helix</keyword>
<reference evidence="3" key="1">
    <citation type="journal article" date="2019" name="Int. J. Syst. Evol. Microbiol.">
        <title>The Global Catalogue of Microorganisms (GCM) 10K type strain sequencing project: providing services to taxonomists for standard genome sequencing and annotation.</title>
        <authorList>
            <consortium name="The Broad Institute Genomics Platform"/>
            <consortium name="The Broad Institute Genome Sequencing Center for Infectious Disease"/>
            <person name="Wu L."/>
            <person name="Ma J."/>
        </authorList>
    </citation>
    <scope>NUCLEOTIDE SEQUENCE [LARGE SCALE GENOMIC DNA]</scope>
    <source>
        <strain evidence="3">JCM 16902</strain>
    </source>
</reference>
<keyword evidence="3" id="KW-1185">Reference proteome</keyword>
<organism evidence="2 3">
    <name type="scientific">Kineosporia mesophila</name>
    <dbReference type="NCBI Taxonomy" id="566012"/>
    <lineage>
        <taxon>Bacteria</taxon>
        <taxon>Bacillati</taxon>
        <taxon>Actinomycetota</taxon>
        <taxon>Actinomycetes</taxon>
        <taxon>Kineosporiales</taxon>
        <taxon>Kineosporiaceae</taxon>
        <taxon>Kineosporia</taxon>
    </lineage>
</organism>
<protein>
    <submittedName>
        <fullName evidence="2">Uncharacterized protein</fullName>
    </submittedName>
</protein>